<evidence type="ECO:0000313" key="2">
    <source>
        <dbReference type="Proteomes" id="UP000095591"/>
    </source>
</evidence>
<organism evidence="1 2">
    <name type="scientific">Parabacteroides distasonis</name>
    <dbReference type="NCBI Taxonomy" id="823"/>
    <lineage>
        <taxon>Bacteria</taxon>
        <taxon>Pseudomonadati</taxon>
        <taxon>Bacteroidota</taxon>
        <taxon>Bacteroidia</taxon>
        <taxon>Bacteroidales</taxon>
        <taxon>Tannerellaceae</taxon>
        <taxon>Parabacteroides</taxon>
    </lineage>
</organism>
<sequence length="819" mass="96402">MRSSYKYIILILFVLMPGLLYSQSQDWVRKSIYPQADSGKSKIYNWMWGRHYRHLYTIPIRVPSATIETLGGGMDIVGQAEGFHGLLLENKRKQLYLLKPLGGSTSFLESKFFREIYNKTDFKNTYLDEFLGDAYTIINPYTFLVADYLAKSAGLSFSPSRIYYIPSHMRKDTVADGSDIQDRLVNLINVPDINLRSNLYTTEDFLDSLQVSKNYMADQNLYIRERIFDMWIGDWNKTNENWEWQSHTVNDSVIYTPIVIDRNHAFTKVDGVLFKQMLKMLSLDFICNYDSLILKDTKKINKLAFALDMAVAGRSDESVWIRQAQEIRKQMTDSLIDSAFTYLPEGVKHDEIELIKQKLKRRRLELEAVASQYYRLLQRTPVVAGTNQSDYFLIERQAPDRTILRIYDPETGDCRLEQQFSGKETKELWLYGLAGNDTFEVKGNTRKDFPIYLISGEGENQYQLNHSRKIHVYDKDYKYDYQKIKYHKISFTPWGIYDSDKGISLGTFFTYTMYGFKRAPFTYQHRIGYNYLKGFMYAGVFPNYDGRRRLYLNASISSPRNFENFFGFGNNTAGYKEEKKNYNRVKLRTYMLNPSFEMDLRKEEVVTFFGSLDMYKAKRTDDRYIYTVYGEDHPIFRTNYFVGLGATYRITKQPYSWLPLLETEWTAGWKMNLKKPERNFPYAQGSLSWNVRFSDRFTWASLMKGTVLFDNDYEFYQAATIDLRGFRDNRFIGKQSFYQYSDLRLDMGKLKNPFTPLKYGLFAGFDYGRVWFPGERSHCWHTSYGGGIWLTFLNKFTTKYSWFGSTDSFRFAFELGLGF</sequence>
<dbReference type="AlphaFoldDB" id="A0A173R1B4"/>
<name>A0A173R1B4_PARDI</name>
<protein>
    <recommendedName>
        <fullName evidence="3">Bacterial surface antigen (D15) domain-containing protein</fullName>
    </recommendedName>
</protein>
<reference evidence="1 2" key="1">
    <citation type="submission" date="2015-09" db="EMBL/GenBank/DDBJ databases">
        <authorList>
            <consortium name="Pathogen Informatics"/>
        </authorList>
    </citation>
    <scope>NUCLEOTIDE SEQUENCE [LARGE SCALE GENOMIC DNA]</scope>
    <source>
        <strain evidence="1 2">2789STDY5608872</strain>
    </source>
</reference>
<dbReference type="Proteomes" id="UP000095591">
    <property type="component" value="Unassembled WGS sequence"/>
</dbReference>
<proteinExistence type="predicted"/>
<accession>A0A173R1B4</accession>
<evidence type="ECO:0000313" key="1">
    <source>
        <dbReference type="EMBL" id="CUM71784.1"/>
    </source>
</evidence>
<dbReference type="EMBL" id="CYXP01000001">
    <property type="protein sequence ID" value="CUM71784.1"/>
    <property type="molecule type" value="Genomic_DNA"/>
</dbReference>
<dbReference type="RefSeq" id="WP_057318706.1">
    <property type="nucleotide sequence ID" value="NZ_CYXP01000001.1"/>
</dbReference>
<gene>
    <name evidence="1" type="ORF">ERS852429_00183</name>
</gene>
<evidence type="ECO:0008006" key="3">
    <source>
        <dbReference type="Google" id="ProtNLM"/>
    </source>
</evidence>